<evidence type="ECO:0000259" key="2">
    <source>
        <dbReference type="Pfam" id="PF03972"/>
    </source>
</evidence>
<sequence length="460" mass="47624">MTAQAADAKGATWEIARWTASVADGPLPPDVAHAARRLMVDYLAAAVVGATFPVAATVRRHVLDAYPGVQATIVGEGPATAAGAALANGTAAHALELDDGYTPGASHPSSSTLPAVLALAEQERSEPARTLAAVAVAVEVACRVAAAAHPATWRRGFHNTPLAGVFGAAAGCSVLLRLPPADVASALGLAGSHAGGLSEFLLHGSPVKRLHAGMAARDGLLCALLAAEGLDGPPTVLEGPEGYFAAFAQNEWDPDVLLGGLGERWAMRRTSVKPYPCCRHVHGAVDAVLKLRAEHVLPPDTVTAVEVETYSVAAHYDGTDVGTLLGAQMSMPYAVAAALCDGELGLAQFSAERRAAPDVTRLMAAVQVRADEELDVRYPAQRPTAVRIRRDGSPDLHLRVDQPYGEPSNPLDDDALDAKFRALCGPVLGQARSEEVLRAAWAFTDLAPLTHGLGSLGGPA</sequence>
<dbReference type="Pfam" id="PF03972">
    <property type="entry name" value="MmgE_PrpD_N"/>
    <property type="match status" value="1"/>
</dbReference>
<comment type="caution">
    <text evidence="4">The sequence shown here is derived from an EMBL/GenBank/DDBJ whole genome shotgun (WGS) entry which is preliminary data.</text>
</comment>
<dbReference type="Pfam" id="PF19305">
    <property type="entry name" value="MmgE_PrpD_C"/>
    <property type="match status" value="1"/>
</dbReference>
<proteinExistence type="inferred from homology"/>
<evidence type="ECO:0000256" key="1">
    <source>
        <dbReference type="ARBA" id="ARBA00006174"/>
    </source>
</evidence>
<feature type="domain" description="MmgE/PrpD N-terminal" evidence="2">
    <location>
        <begin position="14"/>
        <end position="250"/>
    </location>
</feature>
<dbReference type="InterPro" id="IPR045336">
    <property type="entry name" value="MmgE_PrpD_N"/>
</dbReference>
<comment type="similarity">
    <text evidence="1">Belongs to the PrpD family.</text>
</comment>
<accession>A0A5C4JH89</accession>
<dbReference type="Gene3D" id="3.30.1330.120">
    <property type="entry name" value="2-methylcitrate dehydratase PrpD"/>
    <property type="match status" value="1"/>
</dbReference>
<feature type="domain" description="MmgE/PrpD C-terminal" evidence="3">
    <location>
        <begin position="275"/>
        <end position="441"/>
    </location>
</feature>
<dbReference type="AlphaFoldDB" id="A0A5C4JH89"/>
<dbReference type="InterPro" id="IPR036148">
    <property type="entry name" value="MmgE/PrpD_sf"/>
</dbReference>
<dbReference type="Proteomes" id="UP000309174">
    <property type="component" value="Unassembled WGS sequence"/>
</dbReference>
<protein>
    <submittedName>
        <fullName evidence="4">MmgE/PrpD family protein</fullName>
    </submittedName>
</protein>
<evidence type="ECO:0000313" key="5">
    <source>
        <dbReference type="Proteomes" id="UP000309174"/>
    </source>
</evidence>
<dbReference type="InterPro" id="IPR042183">
    <property type="entry name" value="MmgE/PrpD_sf_1"/>
</dbReference>
<dbReference type="InterPro" id="IPR045337">
    <property type="entry name" value="MmgE_PrpD_C"/>
</dbReference>
<dbReference type="SUPFAM" id="SSF103378">
    <property type="entry name" value="2-methylcitrate dehydratase PrpD"/>
    <property type="match status" value="1"/>
</dbReference>
<dbReference type="PANTHER" id="PTHR16943">
    <property type="entry name" value="2-METHYLCITRATE DEHYDRATASE-RELATED"/>
    <property type="match status" value="1"/>
</dbReference>
<reference evidence="4 5" key="1">
    <citation type="submission" date="2019-05" db="EMBL/GenBank/DDBJ databases">
        <title>Draft genome sequence of Actinomadura sp. 14C53.</title>
        <authorList>
            <person name="Saricaoglu S."/>
            <person name="Isik K."/>
        </authorList>
    </citation>
    <scope>NUCLEOTIDE SEQUENCE [LARGE SCALE GENOMIC DNA]</scope>
    <source>
        <strain evidence="4 5">14C53</strain>
    </source>
</reference>
<dbReference type="PANTHER" id="PTHR16943:SF8">
    <property type="entry name" value="2-METHYLCITRATE DEHYDRATASE"/>
    <property type="match status" value="1"/>
</dbReference>
<evidence type="ECO:0000313" key="4">
    <source>
        <dbReference type="EMBL" id="TMR05527.1"/>
    </source>
</evidence>
<dbReference type="InterPro" id="IPR005656">
    <property type="entry name" value="MmgE_PrpD"/>
</dbReference>
<dbReference type="OrthoDB" id="9797528at2"/>
<dbReference type="GO" id="GO:0016829">
    <property type="term" value="F:lyase activity"/>
    <property type="evidence" value="ECO:0007669"/>
    <property type="project" value="InterPro"/>
</dbReference>
<gene>
    <name evidence="4" type="ORF">ETD83_06280</name>
</gene>
<evidence type="ECO:0000259" key="3">
    <source>
        <dbReference type="Pfam" id="PF19305"/>
    </source>
</evidence>
<dbReference type="Gene3D" id="1.10.4100.10">
    <property type="entry name" value="2-methylcitrate dehydratase PrpD"/>
    <property type="match status" value="1"/>
</dbReference>
<name>A0A5C4JH89_9ACTN</name>
<dbReference type="RefSeq" id="WP_138644096.1">
    <property type="nucleotide sequence ID" value="NZ_VCKW01000021.1"/>
</dbReference>
<dbReference type="EMBL" id="VCKW01000021">
    <property type="protein sequence ID" value="TMR05527.1"/>
    <property type="molecule type" value="Genomic_DNA"/>
</dbReference>
<organism evidence="4 5">
    <name type="scientific">Actinomadura soli</name>
    <dbReference type="NCBI Taxonomy" id="2508997"/>
    <lineage>
        <taxon>Bacteria</taxon>
        <taxon>Bacillati</taxon>
        <taxon>Actinomycetota</taxon>
        <taxon>Actinomycetes</taxon>
        <taxon>Streptosporangiales</taxon>
        <taxon>Thermomonosporaceae</taxon>
        <taxon>Actinomadura</taxon>
    </lineage>
</organism>
<dbReference type="InterPro" id="IPR042188">
    <property type="entry name" value="MmgE/PrpD_sf_2"/>
</dbReference>
<keyword evidence="5" id="KW-1185">Reference proteome</keyword>